<protein>
    <submittedName>
        <fullName evidence="2">Cupin-like domain-containing protein</fullName>
    </submittedName>
</protein>
<sequence>MTREMPANTTQHKALPFTMQPVDIIEVANFDEAKPHIMQATMPIIFKGLCAEWPLVKAGLCSQQAVMDYLLPFSQQPVNACYLPPEHQGRVYYNEQFNGFNFQGGKVDLSTLFDTLKQHQQDEQPPTIYMGSTEINQFFPGLGEHNSFDLSPYQSLTSMWLGSQSTIAAHYDFPLNLACNVVGKRTFSLFPPEQISNLYVGPMEFAPGGQDISLVDFANPDFNKHPKFKQAIEAGYTAELAPGDVLFLPSMWWHHVQAHEPLNVLITHWWRDSPAYLGRPTNALLHSMLSIRSLPKSQRQAWKAIFEHYIFDHDEDDVRHIPPQAQGMLTKPLDEMNARKLRASITEKLKR</sequence>
<evidence type="ECO:0000313" key="2">
    <source>
        <dbReference type="EMBL" id="MCL1144050.1"/>
    </source>
</evidence>
<dbReference type="PANTHER" id="PTHR12461:SF105">
    <property type="entry name" value="HYPOXIA-INDUCIBLE FACTOR 1-ALPHA INHIBITOR"/>
    <property type="match status" value="1"/>
</dbReference>
<dbReference type="InterPro" id="IPR041667">
    <property type="entry name" value="Cupin_8"/>
</dbReference>
<evidence type="ECO:0000313" key="3">
    <source>
        <dbReference type="Proteomes" id="UP001139333"/>
    </source>
</evidence>
<reference evidence="2" key="1">
    <citation type="submission" date="2022-01" db="EMBL/GenBank/DDBJ databases">
        <title>Whole genome-based taxonomy of the Shewanellaceae.</title>
        <authorList>
            <person name="Martin-Rodriguez A.J."/>
        </authorList>
    </citation>
    <scope>NUCLEOTIDE SEQUENCE</scope>
    <source>
        <strain evidence="2">DSM 16422</strain>
    </source>
</reference>
<dbReference type="SMART" id="SM00558">
    <property type="entry name" value="JmjC"/>
    <property type="match status" value="1"/>
</dbReference>
<gene>
    <name evidence="2" type="ORF">L2672_15320</name>
</gene>
<dbReference type="Gene3D" id="2.60.120.10">
    <property type="entry name" value="Jelly Rolls"/>
    <property type="match status" value="1"/>
</dbReference>
<evidence type="ECO:0000259" key="1">
    <source>
        <dbReference type="PROSITE" id="PS51184"/>
    </source>
</evidence>
<accession>A0A9X2CMV0</accession>
<dbReference type="InterPro" id="IPR003347">
    <property type="entry name" value="JmjC_dom"/>
</dbReference>
<proteinExistence type="predicted"/>
<comment type="caution">
    <text evidence="2">The sequence shown here is derived from an EMBL/GenBank/DDBJ whole genome shotgun (WGS) entry which is preliminary data.</text>
</comment>
<dbReference type="AlphaFoldDB" id="A0A9X2CMV0"/>
<dbReference type="EMBL" id="JAKIKP010000014">
    <property type="protein sequence ID" value="MCL1144050.1"/>
    <property type="molecule type" value="Genomic_DNA"/>
</dbReference>
<organism evidence="2 3">
    <name type="scientific">Shewanella gaetbuli</name>
    <dbReference type="NCBI Taxonomy" id="220752"/>
    <lineage>
        <taxon>Bacteria</taxon>
        <taxon>Pseudomonadati</taxon>
        <taxon>Pseudomonadota</taxon>
        <taxon>Gammaproteobacteria</taxon>
        <taxon>Alteromonadales</taxon>
        <taxon>Shewanellaceae</taxon>
        <taxon>Shewanella</taxon>
    </lineage>
</organism>
<dbReference type="SUPFAM" id="SSF51197">
    <property type="entry name" value="Clavaminate synthase-like"/>
    <property type="match status" value="1"/>
</dbReference>
<feature type="domain" description="JmjC" evidence="1">
    <location>
        <begin position="114"/>
        <end position="286"/>
    </location>
</feature>
<dbReference type="Pfam" id="PF13621">
    <property type="entry name" value="Cupin_8"/>
    <property type="match status" value="1"/>
</dbReference>
<keyword evidence="3" id="KW-1185">Reference proteome</keyword>
<dbReference type="PANTHER" id="PTHR12461">
    <property type="entry name" value="HYPOXIA-INDUCIBLE FACTOR 1 ALPHA INHIBITOR-RELATED"/>
    <property type="match status" value="1"/>
</dbReference>
<dbReference type="Proteomes" id="UP001139333">
    <property type="component" value="Unassembled WGS sequence"/>
</dbReference>
<dbReference type="InterPro" id="IPR014710">
    <property type="entry name" value="RmlC-like_jellyroll"/>
</dbReference>
<name>A0A9X2CMV0_9GAMM</name>
<dbReference type="PROSITE" id="PS51184">
    <property type="entry name" value="JMJC"/>
    <property type="match status" value="1"/>
</dbReference>